<comment type="caution">
    <text evidence="1">The sequence shown here is derived from an EMBL/GenBank/DDBJ whole genome shotgun (WGS) entry which is preliminary data.</text>
</comment>
<dbReference type="Proteomes" id="UP001479436">
    <property type="component" value="Unassembled WGS sequence"/>
</dbReference>
<gene>
    <name evidence="1" type="ORF">K7432_014729</name>
</gene>
<name>A0ABR2WH72_9FUNG</name>
<reference evidence="1 2" key="1">
    <citation type="submission" date="2023-04" db="EMBL/GenBank/DDBJ databases">
        <title>Genome of Basidiobolus ranarum AG-B5.</title>
        <authorList>
            <person name="Stajich J.E."/>
            <person name="Carter-House D."/>
            <person name="Gryganskyi A."/>
        </authorList>
    </citation>
    <scope>NUCLEOTIDE SEQUENCE [LARGE SCALE GENOMIC DNA]</scope>
    <source>
        <strain evidence="1 2">AG-B5</strain>
    </source>
</reference>
<protein>
    <submittedName>
        <fullName evidence="1">Uncharacterized protein</fullName>
    </submittedName>
</protein>
<sequence length="213" mass="24850">MDFSPFTRFYFPLTKGNGYEYMETISDQTQYLFRYKYKMHHNQTLTKYGYLVTGSSKEMIFHMSIVDKHQVANEKRLMKEIRKDPRVPNNLTVLDHSTASAVRYEIQQRHRNKIRLTHKPSIIDNHFTKIKRKISFEKLLSPPPPQSRKLKFDDIDIIFPYDPEAPSSIVSDPVKIGLTTTPPKSALKSPLCKQGKLAERLFKRASFLILAKS</sequence>
<accession>A0ABR2WH72</accession>
<evidence type="ECO:0000313" key="2">
    <source>
        <dbReference type="Proteomes" id="UP001479436"/>
    </source>
</evidence>
<keyword evidence="2" id="KW-1185">Reference proteome</keyword>
<organism evidence="1 2">
    <name type="scientific">Basidiobolus ranarum</name>
    <dbReference type="NCBI Taxonomy" id="34480"/>
    <lineage>
        <taxon>Eukaryota</taxon>
        <taxon>Fungi</taxon>
        <taxon>Fungi incertae sedis</taxon>
        <taxon>Zoopagomycota</taxon>
        <taxon>Entomophthoromycotina</taxon>
        <taxon>Basidiobolomycetes</taxon>
        <taxon>Basidiobolales</taxon>
        <taxon>Basidiobolaceae</taxon>
        <taxon>Basidiobolus</taxon>
    </lineage>
</organism>
<dbReference type="EMBL" id="JASJQH010001756">
    <property type="protein sequence ID" value="KAK9760839.1"/>
    <property type="molecule type" value="Genomic_DNA"/>
</dbReference>
<proteinExistence type="predicted"/>
<evidence type="ECO:0000313" key="1">
    <source>
        <dbReference type="EMBL" id="KAK9760839.1"/>
    </source>
</evidence>